<evidence type="ECO:0000259" key="6">
    <source>
        <dbReference type="Pfam" id="PF24064"/>
    </source>
</evidence>
<keyword evidence="4" id="KW-0469">Meiosis</keyword>
<dbReference type="InterPro" id="IPR056603">
    <property type="entry name" value="HTH_NPRL3"/>
</dbReference>
<dbReference type="GO" id="GO:0034198">
    <property type="term" value="P:cellular response to amino acid starvation"/>
    <property type="evidence" value="ECO:0007669"/>
    <property type="project" value="TreeGrafter"/>
</dbReference>
<feature type="domain" description="GATOR1 complex protein NPRL3 C-terminal HTH" evidence="6">
    <location>
        <begin position="713"/>
        <end position="774"/>
    </location>
</feature>
<comment type="subcellular location">
    <subcellularLocation>
        <location evidence="4">Vacuole membrane</location>
        <topology evidence="4">Peripheral membrane protein</topology>
    </subcellularLocation>
</comment>
<dbReference type="OrthoDB" id="18648at2759"/>
<evidence type="ECO:0000313" key="7">
    <source>
        <dbReference type="EMBL" id="CDK24760.1"/>
    </source>
</evidence>
<dbReference type="GO" id="GO:0038202">
    <property type="term" value="P:TORC1 signaling"/>
    <property type="evidence" value="ECO:0007669"/>
    <property type="project" value="TreeGrafter"/>
</dbReference>
<feature type="region of interest" description="Disordered" evidence="5">
    <location>
        <begin position="236"/>
        <end position="299"/>
    </location>
</feature>
<reference evidence="7" key="2">
    <citation type="submission" date="2014-02" db="EMBL/GenBank/DDBJ databases">
        <title>Complete DNA sequence of /Kuraishia capsulata/ illustrates novel genomic features among budding yeasts (/Saccharomycotina/).</title>
        <authorList>
            <person name="Morales L."/>
            <person name="Noel B."/>
            <person name="Porcel B."/>
            <person name="Marcet-Houben M."/>
            <person name="Hullo M-F."/>
            <person name="Sacerdot C."/>
            <person name="Tekaia F."/>
            <person name="Leh-Louis V."/>
            <person name="Despons L."/>
            <person name="Khanna V."/>
            <person name="Aury J-M."/>
            <person name="Barbe V."/>
            <person name="Couloux A."/>
            <person name="Labadie K."/>
            <person name="Pelletier E."/>
            <person name="Souciet J-L."/>
            <person name="Boekhout T."/>
            <person name="Gabaldon T."/>
            <person name="Wincker P."/>
            <person name="Dujon B."/>
        </authorList>
    </citation>
    <scope>NUCLEOTIDE SEQUENCE</scope>
    <source>
        <strain evidence="7">CBS 1993</strain>
    </source>
</reference>
<evidence type="ECO:0000256" key="1">
    <source>
        <dbReference type="ARBA" id="ARBA00010546"/>
    </source>
</evidence>
<dbReference type="Pfam" id="PF24064">
    <property type="entry name" value="HTH_NPRL3"/>
    <property type="match status" value="1"/>
</dbReference>
<feature type="compositionally biased region" description="Polar residues" evidence="5">
    <location>
        <begin position="83"/>
        <end position="100"/>
    </location>
</feature>
<sequence length="779" mass="87236">MTSLYLPNPCLLGILFTISTHDGHQLVFNYPPNPNEYGYKATPLAQQLTDLHNGEDYSTSSSSGEDESGDDDGQFSSDLGSSTDENTGSGRSSSGAYNGGNNYLSGRALLDMLDEQDRKRKKKESKRRNLMKHILNNEREAHGDASTVLSNGDDASKASSMNNSGTLGSLPNTKSLASNNNDKDSDAGDISKVFGFDIDFLSEVVSPPKGLCNTRFELTVNDMAFLGLPIHVHDDGNWRTSTRKHVHHSKSKTKGRSRKDSRAIQHKRSKRSIANENDGADSGPENNESDGELGSDDADEANDCPMHMFHLVFVMNPPVMEYNYRTDEMYHYVVSRLSLVLRYEQQKNNYIWHEASKILKLRESLSSMSINEKWNQIIEQSSLANVIAKTYRAISNSEIVNVEINGKMRSFQIPTKTEFKSLPLRTTPVLPGSTLSSISPTGDADLDQNSDTEGSLVYFALILLDDAETIIRDIGAEKDSVIASFIRMIKPTENLIKLSSQSGLELSQAQVFANHLVYWRRAKAILPLQARNVYIVSPMAPFENMFRDMELFKQQFPSLPLLPSFLSLISSSNKPRQLSLIIPSRDHKDLYLDAVSWLIKSGYLCHLHTFLWLKISKKIKMEVDEELEKEGATKKFYDGSVDTSSQYNASSGDASGKSGIRKVTDNTSKDGPVNPYNRPLLTSSGSNISDDLAKLYIEEEEEETILLDPESASALERRWIAKCVEGQPPDVSKLFYRILKYMNGRNALEMFMTKDNISRQDLRKLLVSLESHIVTVRHW</sequence>
<dbReference type="GO" id="GO:1990130">
    <property type="term" value="C:GATOR1 complex"/>
    <property type="evidence" value="ECO:0007669"/>
    <property type="project" value="TreeGrafter"/>
</dbReference>
<proteinExistence type="inferred from homology"/>
<comment type="function">
    <text evidence="4">Mediates inactivation of the TORC1 complex in response to amino acid starvation. Required for meiotic nuclear division.</text>
</comment>
<gene>
    <name evidence="7" type="ORF">KUCA_T00000726001</name>
</gene>
<evidence type="ECO:0000256" key="3">
    <source>
        <dbReference type="ARBA" id="ARBA00030028"/>
    </source>
</evidence>
<evidence type="ECO:0000256" key="2">
    <source>
        <dbReference type="ARBA" id="ARBA00017880"/>
    </source>
</evidence>
<feature type="region of interest" description="Disordered" evidence="5">
    <location>
        <begin position="53"/>
        <end position="100"/>
    </location>
</feature>
<dbReference type="Pfam" id="PF03666">
    <property type="entry name" value="NPR3"/>
    <property type="match status" value="1"/>
</dbReference>
<feature type="region of interest" description="Disordered" evidence="5">
    <location>
        <begin position="645"/>
        <end position="685"/>
    </location>
</feature>
<evidence type="ECO:0000313" key="8">
    <source>
        <dbReference type="Proteomes" id="UP000019384"/>
    </source>
</evidence>
<dbReference type="GO" id="GO:1904262">
    <property type="term" value="P:negative regulation of TORC1 signaling"/>
    <property type="evidence" value="ECO:0007669"/>
    <property type="project" value="TreeGrafter"/>
</dbReference>
<comment type="similarity">
    <text evidence="1 4">Belongs to the NPR3 family.</text>
</comment>
<dbReference type="GO" id="GO:0005774">
    <property type="term" value="C:vacuolar membrane"/>
    <property type="evidence" value="ECO:0007669"/>
    <property type="project" value="UniProtKB-SubCell"/>
</dbReference>
<reference evidence="7" key="1">
    <citation type="submission" date="2013-12" db="EMBL/GenBank/DDBJ databases">
        <authorList>
            <person name="Genoscope - CEA"/>
        </authorList>
    </citation>
    <scope>NUCLEOTIDE SEQUENCE</scope>
    <source>
        <strain evidence="7">CBS 1993</strain>
    </source>
</reference>
<dbReference type="RefSeq" id="XP_022456775.1">
    <property type="nucleotide sequence ID" value="XM_022605292.1"/>
</dbReference>
<feature type="compositionally biased region" description="Polar residues" evidence="5">
    <location>
        <begin position="157"/>
        <end position="180"/>
    </location>
</feature>
<dbReference type="GeneID" id="34518163"/>
<dbReference type="PANTHER" id="PTHR13153">
    <property type="entry name" value="CGTHBA PROTEIN -14 GENE PROTEIN"/>
    <property type="match status" value="1"/>
</dbReference>
<dbReference type="STRING" id="1382522.W6MSJ2"/>
<evidence type="ECO:0000256" key="4">
    <source>
        <dbReference type="RuleBase" id="RU368069"/>
    </source>
</evidence>
<dbReference type="EMBL" id="HG793125">
    <property type="protein sequence ID" value="CDK24760.1"/>
    <property type="molecule type" value="Genomic_DNA"/>
</dbReference>
<feature type="compositionally biased region" description="Basic residues" evidence="5">
    <location>
        <begin position="241"/>
        <end position="257"/>
    </location>
</feature>
<name>W6MSJ2_9ASCO</name>
<feature type="compositionally biased region" description="Acidic residues" evidence="5">
    <location>
        <begin position="64"/>
        <end position="73"/>
    </location>
</feature>
<feature type="region of interest" description="Disordered" evidence="5">
    <location>
        <begin position="134"/>
        <end position="186"/>
    </location>
</feature>
<evidence type="ECO:0000256" key="5">
    <source>
        <dbReference type="SAM" id="MobiDB-lite"/>
    </source>
</evidence>
<dbReference type="AlphaFoldDB" id="W6MSJ2"/>
<dbReference type="HOGENOM" id="CLU_014314_0_0_1"/>
<keyword evidence="4" id="KW-0732">Signal</keyword>
<dbReference type="GO" id="GO:0010508">
    <property type="term" value="P:positive regulation of autophagy"/>
    <property type="evidence" value="ECO:0007669"/>
    <property type="project" value="TreeGrafter"/>
</dbReference>
<dbReference type="PANTHER" id="PTHR13153:SF5">
    <property type="entry name" value="GATOR COMPLEX PROTEIN NPRL3"/>
    <property type="match status" value="1"/>
</dbReference>
<feature type="compositionally biased region" description="Acidic residues" evidence="5">
    <location>
        <begin position="287"/>
        <end position="299"/>
    </location>
</feature>
<protein>
    <recommendedName>
        <fullName evidence="2 4">Nitrogen permease regulator 3</fullName>
    </recommendedName>
    <alternativeName>
        <fullName evidence="3 4">Required for meiotic nuclear division protein 11</fullName>
    </alternativeName>
</protein>
<organism evidence="7 8">
    <name type="scientific">Kuraishia capsulata CBS 1993</name>
    <dbReference type="NCBI Taxonomy" id="1382522"/>
    <lineage>
        <taxon>Eukaryota</taxon>
        <taxon>Fungi</taxon>
        <taxon>Dikarya</taxon>
        <taxon>Ascomycota</taxon>
        <taxon>Saccharomycotina</taxon>
        <taxon>Pichiomycetes</taxon>
        <taxon>Pichiales</taxon>
        <taxon>Pichiaceae</taxon>
        <taxon>Kuraishia</taxon>
    </lineage>
</organism>
<keyword evidence="8" id="KW-1185">Reference proteome</keyword>
<accession>W6MSJ2</accession>
<dbReference type="Proteomes" id="UP000019384">
    <property type="component" value="Unassembled WGS sequence"/>
</dbReference>
<dbReference type="InterPro" id="IPR005365">
    <property type="entry name" value="Npr3"/>
</dbReference>
<dbReference type="GO" id="GO:0051321">
    <property type="term" value="P:meiotic cell cycle"/>
    <property type="evidence" value="ECO:0007669"/>
    <property type="project" value="UniProtKB-UniRule"/>
</dbReference>